<keyword evidence="6" id="KW-0479">Metal-binding</keyword>
<evidence type="ECO:0000256" key="2">
    <source>
        <dbReference type="ARBA" id="ARBA00004997"/>
    </source>
</evidence>
<evidence type="ECO:0000256" key="9">
    <source>
        <dbReference type="ARBA" id="ARBA00022840"/>
    </source>
</evidence>
<feature type="domain" description="Pyruvate kinase barrel" evidence="14">
    <location>
        <begin position="14"/>
        <end position="358"/>
    </location>
</feature>
<keyword evidence="12" id="KW-0670">Pyruvate</keyword>
<dbReference type="SUPFAM" id="SSF50800">
    <property type="entry name" value="PK beta-barrel domain-like"/>
    <property type="match status" value="1"/>
</dbReference>
<dbReference type="EC" id="2.7.1.40" evidence="4 13"/>
<dbReference type="Gene3D" id="3.20.20.60">
    <property type="entry name" value="Phosphoenolpyruvate-binding domains"/>
    <property type="match status" value="1"/>
</dbReference>
<evidence type="ECO:0000313" key="15">
    <source>
        <dbReference type="EMBL" id="CAK0837121.1"/>
    </source>
</evidence>
<dbReference type="Gene3D" id="2.40.33.10">
    <property type="entry name" value="PK beta-barrel domain-like"/>
    <property type="match status" value="1"/>
</dbReference>
<evidence type="ECO:0000256" key="11">
    <source>
        <dbReference type="ARBA" id="ARBA00023152"/>
    </source>
</evidence>
<comment type="pathway">
    <text evidence="2 13">Carbohydrate degradation; glycolysis; pyruvate from D-glyceraldehyde 3-phosphate: step 5/5.</text>
</comment>
<dbReference type="Pfam" id="PF00224">
    <property type="entry name" value="PK"/>
    <property type="match status" value="1"/>
</dbReference>
<dbReference type="NCBIfam" id="TIGR01064">
    <property type="entry name" value="pyruv_kin"/>
    <property type="match status" value="1"/>
</dbReference>
<keyword evidence="8 13" id="KW-0418">Kinase</keyword>
<evidence type="ECO:0000256" key="13">
    <source>
        <dbReference type="RuleBase" id="RU000504"/>
    </source>
</evidence>
<organism evidence="15 16">
    <name type="scientific">Prorocentrum cordatum</name>
    <dbReference type="NCBI Taxonomy" id="2364126"/>
    <lineage>
        <taxon>Eukaryota</taxon>
        <taxon>Sar</taxon>
        <taxon>Alveolata</taxon>
        <taxon>Dinophyceae</taxon>
        <taxon>Prorocentrales</taxon>
        <taxon>Prorocentraceae</taxon>
        <taxon>Prorocentrum</taxon>
    </lineage>
</organism>
<reference evidence="15" key="1">
    <citation type="submission" date="2023-10" db="EMBL/GenBank/DDBJ databases">
        <authorList>
            <person name="Chen Y."/>
            <person name="Shah S."/>
            <person name="Dougan E. K."/>
            <person name="Thang M."/>
            <person name="Chan C."/>
        </authorList>
    </citation>
    <scope>NUCLEOTIDE SEQUENCE [LARGE SCALE GENOMIC DNA]</scope>
</reference>
<keyword evidence="5 13" id="KW-0808">Transferase</keyword>
<dbReference type="InterPro" id="IPR011037">
    <property type="entry name" value="Pyrv_Knase-like_insert_dom_sf"/>
</dbReference>
<gene>
    <name evidence="15" type="ORF">PCOR1329_LOCUS33403</name>
</gene>
<comment type="catalytic activity">
    <reaction evidence="13">
        <text>pyruvate + ATP = phosphoenolpyruvate + ADP + H(+)</text>
        <dbReference type="Rhea" id="RHEA:18157"/>
        <dbReference type="ChEBI" id="CHEBI:15361"/>
        <dbReference type="ChEBI" id="CHEBI:15378"/>
        <dbReference type="ChEBI" id="CHEBI:30616"/>
        <dbReference type="ChEBI" id="CHEBI:58702"/>
        <dbReference type="ChEBI" id="CHEBI:456216"/>
        <dbReference type="EC" id="2.7.1.40"/>
    </reaction>
</comment>
<proteinExistence type="inferred from homology"/>
<evidence type="ECO:0000256" key="1">
    <source>
        <dbReference type="ARBA" id="ARBA00001958"/>
    </source>
</evidence>
<dbReference type="EMBL" id="CAUYUJ010014021">
    <property type="protein sequence ID" value="CAK0837121.1"/>
    <property type="molecule type" value="Genomic_DNA"/>
</dbReference>
<keyword evidence="11 13" id="KW-0324">Glycolysis</keyword>
<evidence type="ECO:0000256" key="7">
    <source>
        <dbReference type="ARBA" id="ARBA00022741"/>
    </source>
</evidence>
<dbReference type="PANTHER" id="PTHR11817">
    <property type="entry name" value="PYRUVATE KINASE"/>
    <property type="match status" value="1"/>
</dbReference>
<dbReference type="InterPro" id="IPR015813">
    <property type="entry name" value="Pyrv/PenolPyrv_kinase-like_dom"/>
</dbReference>
<keyword evidence="16" id="KW-1185">Reference proteome</keyword>
<dbReference type="InterPro" id="IPR015793">
    <property type="entry name" value="Pyrv_Knase_brl"/>
</dbReference>
<comment type="caution">
    <text evidence="15">The sequence shown here is derived from an EMBL/GenBank/DDBJ whole genome shotgun (WGS) entry which is preliminary data.</text>
</comment>
<evidence type="ECO:0000256" key="6">
    <source>
        <dbReference type="ARBA" id="ARBA00022723"/>
    </source>
</evidence>
<evidence type="ECO:0000256" key="4">
    <source>
        <dbReference type="ARBA" id="ARBA00012142"/>
    </source>
</evidence>
<evidence type="ECO:0000259" key="14">
    <source>
        <dbReference type="Pfam" id="PF00224"/>
    </source>
</evidence>
<evidence type="ECO:0000256" key="10">
    <source>
        <dbReference type="ARBA" id="ARBA00022842"/>
    </source>
</evidence>
<comment type="cofactor">
    <cofactor evidence="1">
        <name>K(+)</name>
        <dbReference type="ChEBI" id="CHEBI:29103"/>
    </cofactor>
</comment>
<evidence type="ECO:0000313" key="16">
    <source>
        <dbReference type="Proteomes" id="UP001189429"/>
    </source>
</evidence>
<sequence>MDGGQITRACRKGAKQVATLGPASESEEMIERLFLCGVDVFRLNFSHGSHEEKVALIRRIRSVEERYQHPIGILADLQGPKQRCGVFADEDGVVLKAGQLFRFDLDGAPGDGNRVQLPHPEILMALCEGKTLLLDDGKLRLRVIRQGYTWEGKDVVVGQGAQRPSSSITECPPFIECEVEVGGKLSAKKGVNTPDVVLPISPITEKDRKDLSFICGQDIDWVGLSFVQRHEDMVELRELIRRCEGNAPKILAKIEKPQALEDLDRILQESDGAMVARGDLGVETPPEEVPFHQKDMIMKARKLGKPVIVATQMMESMISCPTPTRAECSDVANAIIDGCDAVMLSGEAAVGKYPAECVEMQRRVIAKAEGFHDPAGLCARPPTRSS</sequence>
<evidence type="ECO:0000256" key="8">
    <source>
        <dbReference type="ARBA" id="ARBA00022777"/>
    </source>
</evidence>
<comment type="similarity">
    <text evidence="3 13">Belongs to the pyruvate kinase family.</text>
</comment>
<dbReference type="InterPro" id="IPR040442">
    <property type="entry name" value="Pyrv_kinase-like_dom_sf"/>
</dbReference>
<evidence type="ECO:0000256" key="12">
    <source>
        <dbReference type="ARBA" id="ARBA00023317"/>
    </source>
</evidence>
<dbReference type="InterPro" id="IPR015806">
    <property type="entry name" value="Pyrv_Knase_insert_dom_sf"/>
</dbReference>
<dbReference type="InterPro" id="IPR001697">
    <property type="entry name" value="Pyr_Knase"/>
</dbReference>
<keyword evidence="9" id="KW-0067">ATP-binding</keyword>
<name>A0ABN9SX25_9DINO</name>
<keyword evidence="10 13" id="KW-0460">Magnesium</keyword>
<keyword evidence="7" id="KW-0547">Nucleotide-binding</keyword>
<dbReference type="Proteomes" id="UP001189429">
    <property type="component" value="Unassembled WGS sequence"/>
</dbReference>
<evidence type="ECO:0000256" key="3">
    <source>
        <dbReference type="ARBA" id="ARBA00008663"/>
    </source>
</evidence>
<accession>A0ABN9SX25</accession>
<protein>
    <recommendedName>
        <fullName evidence="4 13">Pyruvate kinase</fullName>
        <ecNumber evidence="4 13">2.7.1.40</ecNumber>
    </recommendedName>
</protein>
<dbReference type="SUPFAM" id="SSF51621">
    <property type="entry name" value="Phosphoenolpyruvate/pyruvate domain"/>
    <property type="match status" value="1"/>
</dbReference>
<dbReference type="PRINTS" id="PR01050">
    <property type="entry name" value="PYRUVTKNASE"/>
</dbReference>
<evidence type="ECO:0000256" key="5">
    <source>
        <dbReference type="ARBA" id="ARBA00022679"/>
    </source>
</evidence>